<dbReference type="AlphaFoldDB" id="A0A932FVZ4"/>
<organism evidence="2 3">
    <name type="scientific">Tectimicrobiota bacterium</name>
    <dbReference type="NCBI Taxonomy" id="2528274"/>
    <lineage>
        <taxon>Bacteria</taxon>
        <taxon>Pseudomonadati</taxon>
        <taxon>Nitrospinota/Tectimicrobiota group</taxon>
        <taxon>Candidatus Tectimicrobiota</taxon>
    </lineage>
</organism>
<evidence type="ECO:0000256" key="1">
    <source>
        <dbReference type="SAM" id="Phobius"/>
    </source>
</evidence>
<evidence type="ECO:0000313" key="2">
    <source>
        <dbReference type="EMBL" id="MBI2875938.1"/>
    </source>
</evidence>
<feature type="transmembrane region" description="Helical" evidence="1">
    <location>
        <begin position="21"/>
        <end position="41"/>
    </location>
</feature>
<dbReference type="Proteomes" id="UP000769766">
    <property type="component" value="Unassembled WGS sequence"/>
</dbReference>
<keyword evidence="1" id="KW-0472">Membrane</keyword>
<keyword evidence="1" id="KW-1133">Transmembrane helix</keyword>
<accession>A0A932FVZ4</accession>
<gene>
    <name evidence="2" type="ORF">HYY20_03570</name>
</gene>
<proteinExistence type="predicted"/>
<evidence type="ECO:0000313" key="3">
    <source>
        <dbReference type="Proteomes" id="UP000769766"/>
    </source>
</evidence>
<dbReference type="EMBL" id="JACPRF010000109">
    <property type="protein sequence ID" value="MBI2875938.1"/>
    <property type="molecule type" value="Genomic_DNA"/>
</dbReference>
<name>A0A932FVZ4_UNCTE</name>
<keyword evidence="1" id="KW-0812">Transmembrane</keyword>
<evidence type="ECO:0008006" key="4">
    <source>
        <dbReference type="Google" id="ProtNLM"/>
    </source>
</evidence>
<sequence length="415" mass="44654">MRWNALLRPSNRHGPERDERGFVLIFSLVFTFLLALVALNFHGLGSTEADLVQRQVTHSQAFQLAEAGIERALYQLRLDPTWRGADPPNGVAFASHDRSLGGGTYNVLLYDSTNDGRGLYDASLSPAEVRLSSTGTTGPTGASISRSVGAHAEIKSDFTDPEDEEHFLPGPIYVPGELNQVDLEDNFRIDGHDTDPQTGARETDSSCTLRHGITSLAGVGGILNELRSEGTEAQVEGVGSSPSVSRIAQGVDIDQLVTEILNAAQGQGFYQTFQEKKIQTDTAWGSYPNDLRVVRVENKLRVKEQTLSGAGILIVEKELKVDAGATFNWTGLVIITKAAGELKLEHAGRGTLYGALLIGGSDGRGTLELESEETGGPRFLYSCDALDAIAAAFPSFGSFRQITLRSWSEVSTGAN</sequence>
<reference evidence="2" key="1">
    <citation type="submission" date="2020-07" db="EMBL/GenBank/DDBJ databases">
        <title>Huge and variable diversity of episymbiotic CPR bacteria and DPANN archaea in groundwater ecosystems.</title>
        <authorList>
            <person name="He C.Y."/>
            <person name="Keren R."/>
            <person name="Whittaker M."/>
            <person name="Farag I.F."/>
            <person name="Doudna J."/>
            <person name="Cate J.H.D."/>
            <person name="Banfield J.F."/>
        </authorList>
    </citation>
    <scope>NUCLEOTIDE SEQUENCE</scope>
    <source>
        <strain evidence="2">NC_groundwater_672_Ag_B-0.1um_62_36</strain>
    </source>
</reference>
<protein>
    <recommendedName>
        <fullName evidence="4">Type 4 fimbrial biogenesis protein PilX N-terminal domain-containing protein</fullName>
    </recommendedName>
</protein>
<comment type="caution">
    <text evidence="2">The sequence shown here is derived from an EMBL/GenBank/DDBJ whole genome shotgun (WGS) entry which is preliminary data.</text>
</comment>